<comment type="function">
    <text evidence="7">Functions as a peptidoglycan terminase that cleaves nascent peptidoglycan strands endolytically to terminate their elongation.</text>
</comment>
<feature type="site" description="Important for catalytic activity" evidence="7">
    <location>
        <position position="219"/>
    </location>
</feature>
<dbReference type="GO" id="GO:0071555">
    <property type="term" value="P:cell wall organization"/>
    <property type="evidence" value="ECO:0007669"/>
    <property type="project" value="UniProtKB-KW"/>
</dbReference>
<dbReference type="GO" id="GO:0005886">
    <property type="term" value="C:plasma membrane"/>
    <property type="evidence" value="ECO:0007669"/>
    <property type="project" value="UniProtKB-UniRule"/>
</dbReference>
<dbReference type="Pfam" id="PF02618">
    <property type="entry name" value="YceG"/>
    <property type="match status" value="1"/>
</dbReference>
<reference evidence="8 9" key="1">
    <citation type="journal article" date="2015" name="Nature">
        <title>rRNA introns, odd ribosomes, and small enigmatic genomes across a large radiation of phyla.</title>
        <authorList>
            <person name="Brown C.T."/>
            <person name="Hug L.A."/>
            <person name="Thomas B.C."/>
            <person name="Sharon I."/>
            <person name="Castelle C.J."/>
            <person name="Singh A."/>
            <person name="Wilkins M.J."/>
            <person name="Williams K.H."/>
            <person name="Banfield J.F."/>
        </authorList>
    </citation>
    <scope>NUCLEOTIDE SEQUENCE [LARGE SCALE GENOMIC DNA]</scope>
</reference>
<evidence type="ECO:0000256" key="4">
    <source>
        <dbReference type="ARBA" id="ARBA00023136"/>
    </source>
</evidence>
<dbReference type="NCBIfam" id="TIGR00247">
    <property type="entry name" value="endolytic transglycosylase MltG"/>
    <property type="match status" value="1"/>
</dbReference>
<sequence length="332" mass="37805">MKSLTKIFLLALLTVLVAGFLIKKNYDSAIETPNNDSTEKVALEIDTGESVDSIVNKLVEEGILKEKWVYYFKLYLKLNDLSSKIQAGNYQIPLNLSIKEIAETIQQAKDLDIWVTIPEGLRKDEIANILSTELVKGGNANFSKEEFLALTTDTTYISTLGIPYVTSNLEGFLFPDKYAFSKDALTKDVLKKLVDTFISKVGINDTYQDIIIASMVEREAYNSEDRPLIADIIKRRYAEGWLLQIDATLLYPKKDWKYVISNSDKEENNPYNTYKVQGLPPTPICNPGLSSINATRNPKPNNYYYYIHDTEGNVYFAETLSEHNRNIQTYLR</sequence>
<dbReference type="Gene3D" id="3.30.160.60">
    <property type="entry name" value="Classic Zinc Finger"/>
    <property type="match status" value="1"/>
</dbReference>
<dbReference type="GO" id="GO:0009252">
    <property type="term" value="P:peptidoglycan biosynthetic process"/>
    <property type="evidence" value="ECO:0007669"/>
    <property type="project" value="UniProtKB-UniRule"/>
</dbReference>
<evidence type="ECO:0000256" key="7">
    <source>
        <dbReference type="HAMAP-Rule" id="MF_02065"/>
    </source>
</evidence>
<dbReference type="AlphaFoldDB" id="A0A0G0CJQ7"/>
<dbReference type="InterPro" id="IPR003770">
    <property type="entry name" value="MLTG-like"/>
</dbReference>
<name>A0A0G0CJQ7_9BACT</name>
<evidence type="ECO:0000256" key="3">
    <source>
        <dbReference type="ARBA" id="ARBA00022989"/>
    </source>
</evidence>
<dbReference type="EC" id="4.2.2.29" evidence="7"/>
<dbReference type="Gene3D" id="3.30.1490.480">
    <property type="entry name" value="Endolytic murein transglycosylase"/>
    <property type="match status" value="1"/>
</dbReference>
<evidence type="ECO:0000256" key="5">
    <source>
        <dbReference type="ARBA" id="ARBA00023239"/>
    </source>
</evidence>
<protein>
    <recommendedName>
        <fullName evidence="7">Endolytic murein transglycosylase</fullName>
        <ecNumber evidence="7">4.2.2.29</ecNumber>
    </recommendedName>
    <alternativeName>
        <fullName evidence="7">Peptidoglycan lytic transglycosylase</fullName>
    </alternativeName>
    <alternativeName>
        <fullName evidence="7">Peptidoglycan polymerization terminase</fullName>
    </alternativeName>
</protein>
<dbReference type="HAMAP" id="MF_02065">
    <property type="entry name" value="MltG"/>
    <property type="match status" value="1"/>
</dbReference>
<dbReference type="PANTHER" id="PTHR30518">
    <property type="entry name" value="ENDOLYTIC MUREIN TRANSGLYCOSYLASE"/>
    <property type="match status" value="1"/>
</dbReference>
<dbReference type="GO" id="GO:0008932">
    <property type="term" value="F:lytic endotransglycosylase activity"/>
    <property type="evidence" value="ECO:0007669"/>
    <property type="project" value="UniProtKB-UniRule"/>
</dbReference>
<gene>
    <name evidence="7" type="primary">mltG</name>
    <name evidence="8" type="ORF">UR34_C0012G0009</name>
</gene>
<accession>A0A0G0CJQ7</accession>
<proteinExistence type="inferred from homology"/>
<keyword evidence="6 7" id="KW-0961">Cell wall biogenesis/degradation</keyword>
<comment type="similarity">
    <text evidence="7">Belongs to the transglycosylase MltG family.</text>
</comment>
<organism evidence="8 9">
    <name type="scientific">candidate division WS6 bacterium GW2011_GWC1_33_20</name>
    <dbReference type="NCBI Taxonomy" id="1619089"/>
    <lineage>
        <taxon>Bacteria</taxon>
        <taxon>Candidatus Dojkabacteria</taxon>
    </lineage>
</organism>
<dbReference type="Proteomes" id="UP000034302">
    <property type="component" value="Unassembled WGS sequence"/>
</dbReference>
<evidence type="ECO:0000256" key="6">
    <source>
        <dbReference type="ARBA" id="ARBA00023316"/>
    </source>
</evidence>
<dbReference type="PANTHER" id="PTHR30518:SF2">
    <property type="entry name" value="ENDOLYTIC MUREIN TRANSGLYCOSYLASE"/>
    <property type="match status" value="1"/>
</dbReference>
<keyword evidence="2 7" id="KW-0812">Transmembrane</keyword>
<comment type="caution">
    <text evidence="8">The sequence shown here is derived from an EMBL/GenBank/DDBJ whole genome shotgun (WGS) entry which is preliminary data.</text>
</comment>
<keyword evidence="4 7" id="KW-0472">Membrane</keyword>
<evidence type="ECO:0000313" key="9">
    <source>
        <dbReference type="Proteomes" id="UP000034302"/>
    </source>
</evidence>
<evidence type="ECO:0000256" key="2">
    <source>
        <dbReference type="ARBA" id="ARBA00022692"/>
    </source>
</evidence>
<comment type="catalytic activity">
    <reaction evidence="7">
        <text>a peptidoglycan chain = a peptidoglycan chain with N-acetyl-1,6-anhydromuramyl-[peptide] at the reducing end + a peptidoglycan chain with N-acetylglucosamine at the non-reducing end.</text>
        <dbReference type="EC" id="4.2.2.29"/>
    </reaction>
</comment>
<keyword evidence="5 7" id="KW-0456">Lyase</keyword>
<dbReference type="EMBL" id="LBOV01000012">
    <property type="protein sequence ID" value="KKP43657.1"/>
    <property type="molecule type" value="Genomic_DNA"/>
</dbReference>
<evidence type="ECO:0000313" key="8">
    <source>
        <dbReference type="EMBL" id="KKP43657.1"/>
    </source>
</evidence>
<keyword evidence="1 7" id="KW-1003">Cell membrane</keyword>
<dbReference type="PATRIC" id="fig|1619089.3.peg.527"/>
<keyword evidence="3 7" id="KW-1133">Transmembrane helix</keyword>
<evidence type="ECO:0000256" key="1">
    <source>
        <dbReference type="ARBA" id="ARBA00022475"/>
    </source>
</evidence>